<dbReference type="GeneID" id="94292131"/>
<dbReference type="OrthoDB" id="267697at2759"/>
<evidence type="ECO:0000313" key="3">
    <source>
        <dbReference type="Proteomes" id="UP000674318"/>
    </source>
</evidence>
<dbReference type="KEGG" id="phet:94292131"/>
<sequence>MTSMQQEQQLHRVVAPSLSLLNNPKTMQTNGGITPTNAFGAPGVVLSAPISLSPVHCRHSALNSSSTSSSLSIAHQLQSVSTDTTATIMSFTTYPPQIHGASPQGAPHSVYPHSLVNHTVGRTLTPPQHQHQHARSLGASSVAPESLVSLTAAPLALPSLGAPTTPTKATTTILSTLVDLDLRRAHERPFRFKMLPPPPPFERFVVFWETNAPDQTSPRDTTRGTDLRAKNITYPHDQQMQQQDIARANDHSIGGAGPQTERGNTEATLRASPRALAEPCQLASDWGSLSGADEGDVASGNAVQNNTAAPIRELDKGRIIDELRHSTPDRLAMLSQYQHILERWWLCMVTLENKPEVRQQIGDVRPCPSFADAQKVVAAAAPIAASPPESECGTPPSDPTDTQETDVLTGTEASAVSPTLAMTADPLLTEEAVLQTWSRLVVQWWEETKQRRRPRCSCPRAPHLETLPLRTNGDDVDGRRAGIETQDAASLASVNSYELPSNEEAHLSGSPLSCDHDTLLHFDFTCHSALSSPTDSLQV</sequence>
<keyword evidence="3" id="KW-1185">Reference proteome</keyword>
<reference evidence="2 3" key="1">
    <citation type="submission" date="2021-02" db="EMBL/GenBank/DDBJ databases">
        <title>Porcisia hertigi Genome sequencing and assembly.</title>
        <authorList>
            <person name="Almutairi H."/>
            <person name="Gatherer D."/>
        </authorList>
    </citation>
    <scope>NUCLEOTIDE SEQUENCE [LARGE SCALE GENOMIC DNA]</scope>
    <source>
        <strain evidence="2 3">C119</strain>
    </source>
</reference>
<dbReference type="RefSeq" id="XP_067758401.1">
    <property type="nucleotide sequence ID" value="XM_067902054.1"/>
</dbReference>
<gene>
    <name evidence="2" type="ORF">JKF63_06102</name>
</gene>
<protein>
    <submittedName>
        <fullName evidence="2">Uncharacterized protein</fullName>
    </submittedName>
</protein>
<dbReference type="Proteomes" id="UP000674318">
    <property type="component" value="Unassembled WGS sequence"/>
</dbReference>
<dbReference type="AlphaFoldDB" id="A0A836IGJ4"/>
<feature type="region of interest" description="Disordered" evidence="1">
    <location>
        <begin position="250"/>
        <end position="270"/>
    </location>
</feature>
<name>A0A836IGJ4_9TRYP</name>
<comment type="caution">
    <text evidence="2">The sequence shown here is derived from an EMBL/GenBank/DDBJ whole genome shotgun (WGS) entry which is preliminary data.</text>
</comment>
<evidence type="ECO:0000256" key="1">
    <source>
        <dbReference type="SAM" id="MobiDB-lite"/>
    </source>
</evidence>
<proteinExistence type="predicted"/>
<accession>A0A836IGJ4</accession>
<feature type="region of interest" description="Disordered" evidence="1">
    <location>
        <begin position="383"/>
        <end position="407"/>
    </location>
</feature>
<evidence type="ECO:0000313" key="2">
    <source>
        <dbReference type="EMBL" id="KAG5509094.1"/>
    </source>
</evidence>
<organism evidence="2 3">
    <name type="scientific">Porcisia hertigi</name>
    <dbReference type="NCBI Taxonomy" id="2761500"/>
    <lineage>
        <taxon>Eukaryota</taxon>
        <taxon>Discoba</taxon>
        <taxon>Euglenozoa</taxon>
        <taxon>Kinetoplastea</taxon>
        <taxon>Metakinetoplastina</taxon>
        <taxon>Trypanosomatida</taxon>
        <taxon>Trypanosomatidae</taxon>
        <taxon>Leishmaniinae</taxon>
        <taxon>Porcisia</taxon>
    </lineage>
</organism>
<dbReference type="EMBL" id="JAFJZO010000015">
    <property type="protein sequence ID" value="KAG5509094.1"/>
    <property type="molecule type" value="Genomic_DNA"/>
</dbReference>